<name>A0A2V3J3V7_9FLOR</name>
<protein>
    <submittedName>
        <fullName evidence="2">Uncharacterized protein</fullName>
    </submittedName>
</protein>
<reference evidence="2 3" key="1">
    <citation type="journal article" date="2018" name="Mol. Biol. Evol.">
        <title>Analysis of the draft genome of the red seaweed Gracilariopsis chorda provides insights into genome size evolution in Rhodophyta.</title>
        <authorList>
            <person name="Lee J."/>
            <person name="Yang E.C."/>
            <person name="Graf L."/>
            <person name="Yang J.H."/>
            <person name="Qiu H."/>
            <person name="Zel Zion U."/>
            <person name="Chan C.X."/>
            <person name="Stephens T.G."/>
            <person name="Weber A.P.M."/>
            <person name="Boo G.H."/>
            <person name="Boo S.M."/>
            <person name="Kim K.M."/>
            <person name="Shin Y."/>
            <person name="Jung M."/>
            <person name="Lee S.J."/>
            <person name="Yim H.S."/>
            <person name="Lee J.H."/>
            <person name="Bhattacharya D."/>
            <person name="Yoon H.S."/>
        </authorList>
    </citation>
    <scope>NUCLEOTIDE SEQUENCE [LARGE SCALE GENOMIC DNA]</scope>
    <source>
        <strain evidence="2 3">SKKU-2015</strain>
        <tissue evidence="2">Whole body</tissue>
    </source>
</reference>
<organism evidence="2 3">
    <name type="scientific">Gracilariopsis chorda</name>
    <dbReference type="NCBI Taxonomy" id="448386"/>
    <lineage>
        <taxon>Eukaryota</taxon>
        <taxon>Rhodophyta</taxon>
        <taxon>Florideophyceae</taxon>
        <taxon>Rhodymeniophycidae</taxon>
        <taxon>Gracilariales</taxon>
        <taxon>Gracilariaceae</taxon>
        <taxon>Gracilariopsis</taxon>
    </lineage>
</organism>
<evidence type="ECO:0000313" key="2">
    <source>
        <dbReference type="EMBL" id="PXF49059.1"/>
    </source>
</evidence>
<evidence type="ECO:0000313" key="3">
    <source>
        <dbReference type="Proteomes" id="UP000247409"/>
    </source>
</evidence>
<feature type="region of interest" description="Disordered" evidence="1">
    <location>
        <begin position="25"/>
        <end position="44"/>
    </location>
</feature>
<dbReference type="AlphaFoldDB" id="A0A2V3J3V7"/>
<evidence type="ECO:0000256" key="1">
    <source>
        <dbReference type="SAM" id="MobiDB-lite"/>
    </source>
</evidence>
<gene>
    <name evidence="2" type="ORF">BWQ96_01197</name>
</gene>
<dbReference type="Proteomes" id="UP000247409">
    <property type="component" value="Unassembled WGS sequence"/>
</dbReference>
<proteinExistence type="predicted"/>
<comment type="caution">
    <text evidence="2">The sequence shown here is derived from an EMBL/GenBank/DDBJ whole genome shotgun (WGS) entry which is preliminary data.</text>
</comment>
<dbReference type="EMBL" id="NBIV01000009">
    <property type="protein sequence ID" value="PXF49059.1"/>
    <property type="molecule type" value="Genomic_DNA"/>
</dbReference>
<sequence length="149" mass="16976">MLSNAAVESKLEVLDWTSAFSNPNQSNLDRKKAGSNPMDSMFTRSGNGGKVFAFKESRERFPPEECKPPRVTCRFYSPFIPHCPARSNMMSAFRLIYKVPESCEFPHSARVVLFQRVPGKVSSLKRKRNEFMFSLSLDQPLNMWSGAMN</sequence>
<accession>A0A2V3J3V7</accession>
<keyword evidence="3" id="KW-1185">Reference proteome</keyword>